<dbReference type="InterPro" id="IPR058626">
    <property type="entry name" value="MdtA-like_b-barrel"/>
</dbReference>
<comment type="caution">
    <text evidence="9">The sequence shown here is derived from an EMBL/GenBank/DDBJ whole genome shotgun (WGS) entry which is preliminary data.</text>
</comment>
<feature type="coiled-coil region" evidence="3">
    <location>
        <begin position="111"/>
        <end position="176"/>
    </location>
</feature>
<dbReference type="Pfam" id="PF25917">
    <property type="entry name" value="BSH_RND"/>
    <property type="match status" value="1"/>
</dbReference>
<dbReference type="Gene3D" id="2.40.50.100">
    <property type="match status" value="1"/>
</dbReference>
<dbReference type="Proteomes" id="UP000295765">
    <property type="component" value="Unassembled WGS sequence"/>
</dbReference>
<evidence type="ECO:0000259" key="5">
    <source>
        <dbReference type="Pfam" id="PF25876"/>
    </source>
</evidence>
<dbReference type="Gene3D" id="1.10.287.470">
    <property type="entry name" value="Helix hairpin bin"/>
    <property type="match status" value="1"/>
</dbReference>
<dbReference type="InterPro" id="IPR058625">
    <property type="entry name" value="MdtA-like_BSH"/>
</dbReference>
<dbReference type="InterPro" id="IPR058624">
    <property type="entry name" value="MdtA-like_HH"/>
</dbReference>
<dbReference type="Gene3D" id="2.40.30.170">
    <property type="match status" value="1"/>
</dbReference>
<dbReference type="OrthoDB" id="9800613at2"/>
<evidence type="ECO:0000259" key="6">
    <source>
        <dbReference type="Pfam" id="PF25917"/>
    </source>
</evidence>
<dbReference type="Gene3D" id="2.40.420.20">
    <property type="match status" value="1"/>
</dbReference>
<evidence type="ECO:0000256" key="2">
    <source>
        <dbReference type="ARBA" id="ARBA00009477"/>
    </source>
</evidence>
<proteinExistence type="inferred from homology"/>
<comment type="similarity">
    <text evidence="2">Belongs to the membrane fusion protein (MFP) (TC 8.A.1) family.</text>
</comment>
<dbReference type="PROSITE" id="PS51257">
    <property type="entry name" value="PROKAR_LIPOPROTEIN"/>
    <property type="match status" value="1"/>
</dbReference>
<protein>
    <submittedName>
        <fullName evidence="9">Membrane fusion protein (Multidrug efflux system)</fullName>
    </submittedName>
</protein>
<feature type="domain" description="Multidrug resistance protein MdtA-like alpha-helical hairpin" evidence="5">
    <location>
        <begin position="111"/>
        <end position="180"/>
    </location>
</feature>
<dbReference type="GO" id="GO:0046677">
    <property type="term" value="P:response to antibiotic"/>
    <property type="evidence" value="ECO:0007669"/>
    <property type="project" value="TreeGrafter"/>
</dbReference>
<dbReference type="EMBL" id="SLWY01000015">
    <property type="protein sequence ID" value="TCO80252.1"/>
    <property type="molecule type" value="Genomic_DNA"/>
</dbReference>
<dbReference type="Pfam" id="PF25876">
    <property type="entry name" value="HH_MFP_RND"/>
    <property type="match status" value="1"/>
</dbReference>
<evidence type="ECO:0000259" key="8">
    <source>
        <dbReference type="Pfam" id="PF25967"/>
    </source>
</evidence>
<evidence type="ECO:0000256" key="1">
    <source>
        <dbReference type="ARBA" id="ARBA00004519"/>
    </source>
</evidence>
<evidence type="ECO:0000313" key="9">
    <source>
        <dbReference type="EMBL" id="TCO80252.1"/>
    </source>
</evidence>
<dbReference type="FunFam" id="2.40.420.20:FF:000001">
    <property type="entry name" value="Efflux RND transporter periplasmic adaptor subunit"/>
    <property type="match status" value="1"/>
</dbReference>
<dbReference type="RefSeq" id="WP_132543782.1">
    <property type="nucleotide sequence ID" value="NZ_SLWY01000015.1"/>
</dbReference>
<feature type="signal peptide" evidence="4">
    <location>
        <begin position="1"/>
        <end position="29"/>
    </location>
</feature>
<keyword evidence="3" id="KW-0175">Coiled coil</keyword>
<feature type="domain" description="Multidrug resistance protein MdtA-like beta-barrel" evidence="7">
    <location>
        <begin position="218"/>
        <end position="306"/>
    </location>
</feature>
<feature type="domain" description="Multidrug resistance protein MdtA-like barrel-sandwich hybrid" evidence="6">
    <location>
        <begin position="70"/>
        <end position="210"/>
    </location>
</feature>
<feature type="chain" id="PRO_5020382376" evidence="4">
    <location>
        <begin position="30"/>
        <end position="397"/>
    </location>
</feature>
<dbReference type="PANTHER" id="PTHR30158">
    <property type="entry name" value="ACRA/E-RELATED COMPONENT OF DRUG EFFLUX TRANSPORTER"/>
    <property type="match status" value="1"/>
</dbReference>
<dbReference type="SUPFAM" id="SSF111369">
    <property type="entry name" value="HlyD-like secretion proteins"/>
    <property type="match status" value="1"/>
</dbReference>
<evidence type="ECO:0000256" key="3">
    <source>
        <dbReference type="SAM" id="Coils"/>
    </source>
</evidence>
<feature type="domain" description="Multidrug resistance protein MdtA-like C-terminal permuted SH3" evidence="8">
    <location>
        <begin position="313"/>
        <end position="371"/>
    </location>
</feature>
<evidence type="ECO:0000259" key="7">
    <source>
        <dbReference type="Pfam" id="PF25944"/>
    </source>
</evidence>
<sequence length="397" mass="42089">MPPASRPPLPARPLAAAALVIAAAWLSTACDRPAQSAMGAMPPPEVARLVVEARDVELPLEYVAQVAGSRHIDVRARVEGILQKRTYVEGHVVKAGDTLFLIDPAPFQAELERARGELAEQEARFAQAEKEFKRLQPLFVEKAVSQRDRDDALAERDKAQAAVKAARAALRSAEINLGYTRVTAPIGGITSQEARSEGSLLRPGDVSGLLTRITQVDPVYVNFAYADNEALALRKAVAAGKVVLPPGQGLPAEVVLGDGSLYPRQGLVSFTDATIDTATGTVRARAEFPNPDAVLMPGQFVRLRLKGVVRKAALLVPQRAVMQAPSGKFVWLIGAEGKVEIRPIEVGAAIGRDWVVESGLSGGEQVVLDNLLKLAPGVPVRVVEPQAPGAPAAPAQG</sequence>
<dbReference type="InterPro" id="IPR058627">
    <property type="entry name" value="MdtA-like_C"/>
</dbReference>
<dbReference type="Pfam" id="PF25967">
    <property type="entry name" value="RND-MFP_C"/>
    <property type="match status" value="1"/>
</dbReference>
<keyword evidence="10" id="KW-1185">Reference proteome</keyword>
<evidence type="ECO:0000256" key="4">
    <source>
        <dbReference type="SAM" id="SignalP"/>
    </source>
</evidence>
<dbReference type="NCBIfam" id="TIGR01730">
    <property type="entry name" value="RND_mfp"/>
    <property type="match status" value="1"/>
</dbReference>
<reference evidence="9 10" key="1">
    <citation type="submission" date="2019-03" db="EMBL/GenBank/DDBJ databases">
        <title>Genomic Encyclopedia of Type Strains, Phase IV (KMG-IV): sequencing the most valuable type-strain genomes for metagenomic binning, comparative biology and taxonomic classification.</title>
        <authorList>
            <person name="Goeker M."/>
        </authorList>
    </citation>
    <scope>NUCLEOTIDE SEQUENCE [LARGE SCALE GENOMIC DNA]</scope>
    <source>
        <strain evidence="9 10">DSM 25287</strain>
    </source>
</reference>
<dbReference type="GO" id="GO:0005886">
    <property type="term" value="C:plasma membrane"/>
    <property type="evidence" value="ECO:0007669"/>
    <property type="project" value="UniProtKB-SubCell"/>
</dbReference>
<dbReference type="AlphaFoldDB" id="A0A4R2L3H3"/>
<accession>A0A4R2L3H3</accession>
<comment type="subcellular location">
    <subcellularLocation>
        <location evidence="1">Cell inner membrane</location>
        <topology evidence="1">Lipid-anchor</topology>
    </subcellularLocation>
</comment>
<name>A0A4R2L3H3_9GAMM</name>
<organism evidence="9 10">
    <name type="scientific">Plasticicumulans lactativorans</name>
    <dbReference type="NCBI Taxonomy" id="1133106"/>
    <lineage>
        <taxon>Bacteria</taxon>
        <taxon>Pseudomonadati</taxon>
        <taxon>Pseudomonadota</taxon>
        <taxon>Gammaproteobacteria</taxon>
        <taxon>Candidatus Competibacteraceae</taxon>
        <taxon>Plasticicumulans</taxon>
    </lineage>
</organism>
<dbReference type="GO" id="GO:0022857">
    <property type="term" value="F:transmembrane transporter activity"/>
    <property type="evidence" value="ECO:0007669"/>
    <property type="project" value="InterPro"/>
</dbReference>
<dbReference type="InterPro" id="IPR006143">
    <property type="entry name" value="RND_pump_MFP"/>
</dbReference>
<evidence type="ECO:0000313" key="10">
    <source>
        <dbReference type="Proteomes" id="UP000295765"/>
    </source>
</evidence>
<dbReference type="Pfam" id="PF25944">
    <property type="entry name" value="Beta-barrel_RND"/>
    <property type="match status" value="1"/>
</dbReference>
<gene>
    <name evidence="9" type="ORF">EV699_11528</name>
</gene>
<keyword evidence="4" id="KW-0732">Signal</keyword>